<dbReference type="Pfam" id="PF00395">
    <property type="entry name" value="SLH"/>
    <property type="match status" value="3"/>
</dbReference>
<dbReference type="PROSITE" id="PS51272">
    <property type="entry name" value="SLH"/>
    <property type="match status" value="3"/>
</dbReference>
<dbReference type="EMBL" id="CP062796">
    <property type="protein sequence ID" value="QUL97898.1"/>
    <property type="molecule type" value="Genomic_DNA"/>
</dbReference>
<feature type="domain" description="SLH" evidence="1">
    <location>
        <begin position="25"/>
        <end position="88"/>
    </location>
</feature>
<dbReference type="InterPro" id="IPR001119">
    <property type="entry name" value="SLH_dom"/>
</dbReference>
<reference evidence="2" key="1">
    <citation type="submission" date="2020-10" db="EMBL/GenBank/DDBJ databases">
        <authorList>
            <person name="Kadnikov V."/>
            <person name="Beletsky A.V."/>
            <person name="Mardanov A.V."/>
            <person name="Karnachuk O.V."/>
            <person name="Ravin N.V."/>
        </authorList>
    </citation>
    <scope>NUCLEOTIDE SEQUENCE</scope>
    <source>
        <strain evidence="2">Bu02</strain>
    </source>
</reference>
<name>A0AAT9LAV5_9FIRM</name>
<dbReference type="InterPro" id="IPR051465">
    <property type="entry name" value="Cell_Envelope_Struct_Comp"/>
</dbReference>
<gene>
    <name evidence="2" type="ORF">IMF26_07385</name>
</gene>
<reference evidence="2" key="2">
    <citation type="journal article" date="2023" name="Biology">
        <title>Prokaryotic Life Associated with Coal-Fire Gas Vents Revealed by Metagenomics.</title>
        <authorList>
            <person name="Kadnikov V.V."/>
            <person name="Mardanov A.V."/>
            <person name="Beletsky A.V."/>
            <person name="Karnachuk O.V."/>
            <person name="Ravin N.V."/>
        </authorList>
    </citation>
    <scope>NUCLEOTIDE SEQUENCE</scope>
    <source>
        <strain evidence="2">Bu02</strain>
    </source>
</reference>
<dbReference type="AlphaFoldDB" id="A0AAT9LAV5"/>
<dbReference type="KEGG" id="fcz:IMF26_07385"/>
<dbReference type="PANTHER" id="PTHR43308:SF5">
    <property type="entry name" value="S-LAYER PROTEIN _ PEPTIDOGLYCAN ENDO-BETA-N-ACETYLGLUCOSAMINIDASE"/>
    <property type="match status" value="1"/>
</dbReference>
<protein>
    <submittedName>
        <fullName evidence="2">S-layer homology domain-containing protein</fullName>
    </submittedName>
</protein>
<accession>A0AAT9LAV5</accession>
<feature type="domain" description="SLH" evidence="1">
    <location>
        <begin position="89"/>
        <end position="151"/>
    </location>
</feature>
<feature type="domain" description="SLH" evidence="1">
    <location>
        <begin position="154"/>
        <end position="217"/>
    </location>
</feature>
<sequence length="286" mass="31324">MKRVVSACVIAWVVLRAPGISRAQELSGRAVEIRSHWAGTVITEAIARGLVRGYPDGSLRVDRHVTRGEFAVLICRGIVAEEVSDWAKRVLPPFPDIRDHWAVSYITALAEMNVLRGDGGKVRPDERITRAEAMTSLDRIIEAFAGSLSNETGAMPFADAASVPDWAEESVRRLVKLGVVIGDDKGYLRPLDDVTRAEAVTLILRTMEVLGKRWDLEGTIAGVDPLSREMWITSSGETVRLRWLSDTINVYSGGKSVGLGSVRFGCRVKVVLDGSKKTIGMIIIDK</sequence>
<evidence type="ECO:0000259" key="1">
    <source>
        <dbReference type="PROSITE" id="PS51272"/>
    </source>
</evidence>
<evidence type="ECO:0000313" key="2">
    <source>
        <dbReference type="EMBL" id="QUL97898.1"/>
    </source>
</evidence>
<organism evidence="2">
    <name type="scientific">Candidatus Fermentithermobacillus carboniphilus</name>
    <dbReference type="NCBI Taxonomy" id="3085328"/>
    <lineage>
        <taxon>Bacteria</taxon>
        <taxon>Bacillati</taxon>
        <taxon>Bacillota</taxon>
        <taxon>Candidatus Fermentithermobacillia</taxon>
        <taxon>Candidatus Fermentithermobacillales</taxon>
        <taxon>Candidatus Fermentithermobacillaceae</taxon>
        <taxon>Candidatus Fermentithermobacillus</taxon>
    </lineage>
</organism>
<proteinExistence type="predicted"/>
<dbReference type="PANTHER" id="PTHR43308">
    <property type="entry name" value="OUTER MEMBRANE PROTEIN ALPHA-RELATED"/>
    <property type="match status" value="1"/>
</dbReference>